<keyword evidence="4 13" id="KW-0863">Zinc-finger</keyword>
<dbReference type="SUPFAM" id="SSF52540">
    <property type="entry name" value="P-loop containing nucleoside triphosphate hydrolases"/>
    <property type="match status" value="1"/>
</dbReference>
<proteinExistence type="inferred from homology"/>
<dbReference type="PROSITE" id="PS50162">
    <property type="entry name" value="RECA_2"/>
    <property type="match status" value="1"/>
</dbReference>
<organism evidence="16 17">
    <name type="scientific">Candidatus Raymondbacteria bacterium RIFOXYD12_FULL_49_13</name>
    <dbReference type="NCBI Taxonomy" id="1817890"/>
    <lineage>
        <taxon>Bacteria</taxon>
        <taxon>Raymondiibacteriota</taxon>
    </lineage>
</organism>
<dbReference type="GO" id="GO:0000725">
    <property type="term" value="P:recombinational repair"/>
    <property type="evidence" value="ECO:0007669"/>
    <property type="project" value="UniProtKB-UniRule"/>
</dbReference>
<evidence type="ECO:0000256" key="13">
    <source>
        <dbReference type="RuleBase" id="RU003555"/>
    </source>
</evidence>
<evidence type="ECO:0000256" key="10">
    <source>
        <dbReference type="ARBA" id="ARBA00023204"/>
    </source>
</evidence>
<sequence>MANKQKTVFSCQSCGTIFPKWVGRCTGCGEWDTVIEEMSEPRDPKERSFSSGSSPLPASKIETTDKKRIATCFSEFNHILGGGIVPGAVMLVGGDPGIGKSTLLLQISQSLARTSGQVLYVSGEESALQIKLRAERLNTLHDNLLIYIENDMSRIIDQVEKIKPALVVIDSIQTVFLPELPTAAGSVGQVRECALKLTHCAKTLHIPVFLIGHVTKDGTIAGPRVLEHMVDTVLYFEGDRNNIHRIVRVIKNRYGAANEIAIFEMKTEGLAEVLNPSEIFLSERSERQPGSVVAAAMEGTRPLLVEVQALASRMTFGYPQRTSTGMDQKRLALLCAVLERVADYPLSSYDVFLNIAGGLRLDEPAIDLAAACAVVSSFLNKPIDRKACIIGEIGLGGEVRSISFCEQRIREAQKLGFNSIFIPWNNAQKIAKNPTITVTGVRTVAETISALF</sequence>
<dbReference type="FunFam" id="3.40.50.300:FF:000050">
    <property type="entry name" value="DNA repair protein RadA"/>
    <property type="match status" value="1"/>
</dbReference>
<dbReference type="InterPro" id="IPR014721">
    <property type="entry name" value="Ribsml_uS5_D2-typ_fold_subgr"/>
</dbReference>
<keyword evidence="9 11" id="KW-0238">DNA-binding</keyword>
<dbReference type="InterPro" id="IPR020588">
    <property type="entry name" value="RecA_ATP-bd"/>
</dbReference>
<keyword evidence="6 13" id="KW-0862">Zinc</keyword>
<dbReference type="GO" id="GO:0003684">
    <property type="term" value="F:damaged DNA binding"/>
    <property type="evidence" value="ECO:0007669"/>
    <property type="project" value="InterPro"/>
</dbReference>
<evidence type="ECO:0000256" key="2">
    <source>
        <dbReference type="ARBA" id="ARBA00022741"/>
    </source>
</evidence>
<evidence type="ECO:0000259" key="15">
    <source>
        <dbReference type="PROSITE" id="PS50162"/>
    </source>
</evidence>
<evidence type="ECO:0000256" key="7">
    <source>
        <dbReference type="ARBA" id="ARBA00022840"/>
    </source>
</evidence>
<evidence type="ECO:0000256" key="11">
    <source>
        <dbReference type="HAMAP-Rule" id="MF_01498"/>
    </source>
</evidence>
<keyword evidence="8 11" id="KW-0346">Stress response</keyword>
<dbReference type="Gene3D" id="3.40.50.300">
    <property type="entry name" value="P-loop containing nucleotide triphosphate hydrolases"/>
    <property type="match status" value="1"/>
</dbReference>
<dbReference type="InterPro" id="IPR041166">
    <property type="entry name" value="Rubredoxin_2"/>
</dbReference>
<keyword evidence="5" id="KW-0378">Hydrolase</keyword>
<comment type="function">
    <text evidence="13">DNA-dependent ATPase involved in processing of recombination intermediates, plays a role in repairing DNA breaks. Stimulates the branch migration of RecA-mediated strand transfer reactions, allowing the 3' invading strand to extend heteroduplex DNA faster. Binds ssDNA in the presence of ADP but not other nucleotides, has ATPase activity that is stimulated by ssDNA and various branched DNA structures, but inhibited by SSB. Does not have RecA's homology-searching function.</text>
</comment>
<dbReference type="Pfam" id="PF13541">
    <property type="entry name" value="ChlI"/>
    <property type="match status" value="1"/>
</dbReference>
<dbReference type="GO" id="GO:0016787">
    <property type="term" value="F:hydrolase activity"/>
    <property type="evidence" value="ECO:0007669"/>
    <property type="project" value="UniProtKB-KW"/>
</dbReference>
<evidence type="ECO:0000256" key="5">
    <source>
        <dbReference type="ARBA" id="ARBA00022801"/>
    </source>
</evidence>
<comment type="similarity">
    <text evidence="11 13">Belongs to the RecA family. RadA subfamily.</text>
</comment>
<dbReference type="GO" id="GO:0005524">
    <property type="term" value="F:ATP binding"/>
    <property type="evidence" value="ECO:0007669"/>
    <property type="project" value="UniProtKB-UniRule"/>
</dbReference>
<gene>
    <name evidence="11" type="primary">radA</name>
    <name evidence="16" type="ORF">A2519_22410</name>
</gene>
<keyword evidence="2 11" id="KW-0547">Nucleotide-binding</keyword>
<dbReference type="CDD" id="cd01121">
    <property type="entry name" value="RadA_SMS_N"/>
    <property type="match status" value="1"/>
</dbReference>
<dbReference type="Proteomes" id="UP000179243">
    <property type="component" value="Unassembled WGS sequence"/>
</dbReference>
<feature type="short sequence motif" description="RadA KNRFG motif" evidence="11">
    <location>
        <begin position="251"/>
        <end position="255"/>
    </location>
</feature>
<dbReference type="SUPFAM" id="SSF54211">
    <property type="entry name" value="Ribosomal protein S5 domain 2-like"/>
    <property type="match status" value="1"/>
</dbReference>
<comment type="caution">
    <text evidence="16">The sequence shown here is derived from an EMBL/GenBank/DDBJ whole genome shotgun (WGS) entry which is preliminary data.</text>
</comment>
<dbReference type="AlphaFoldDB" id="A0A1F7F0J5"/>
<keyword evidence="3 11" id="KW-0227">DNA damage</keyword>
<dbReference type="PRINTS" id="PR01874">
    <property type="entry name" value="DNAREPAIRADA"/>
</dbReference>
<dbReference type="InterPro" id="IPR004504">
    <property type="entry name" value="DNA_repair_RadA"/>
</dbReference>
<dbReference type="EMBL" id="MFYX01000155">
    <property type="protein sequence ID" value="OGK00083.1"/>
    <property type="molecule type" value="Genomic_DNA"/>
</dbReference>
<dbReference type="InterPro" id="IPR020568">
    <property type="entry name" value="Ribosomal_Su5_D2-typ_SF"/>
</dbReference>
<dbReference type="PANTHER" id="PTHR32472:SF10">
    <property type="entry name" value="DNA REPAIR PROTEIN RADA-LIKE PROTEIN"/>
    <property type="match status" value="1"/>
</dbReference>
<protein>
    <recommendedName>
        <fullName evidence="11 12">DNA repair protein RadA</fullName>
    </recommendedName>
</protein>
<dbReference type="SMART" id="SM00382">
    <property type="entry name" value="AAA"/>
    <property type="match status" value="1"/>
</dbReference>
<dbReference type="GO" id="GO:0140664">
    <property type="term" value="F:ATP-dependent DNA damage sensor activity"/>
    <property type="evidence" value="ECO:0007669"/>
    <property type="project" value="InterPro"/>
</dbReference>
<keyword evidence="7 11" id="KW-0067">ATP-binding</keyword>
<keyword evidence="10 11" id="KW-0234">DNA repair</keyword>
<dbReference type="InterPro" id="IPR003593">
    <property type="entry name" value="AAA+_ATPase"/>
</dbReference>
<accession>A0A1F7F0J5</accession>
<feature type="domain" description="RecA family profile 1" evidence="15">
    <location>
        <begin position="65"/>
        <end position="214"/>
    </location>
</feature>
<name>A0A1F7F0J5_UNCRA</name>
<evidence type="ECO:0000256" key="9">
    <source>
        <dbReference type="ARBA" id="ARBA00023125"/>
    </source>
</evidence>
<evidence type="ECO:0000256" key="1">
    <source>
        <dbReference type="ARBA" id="ARBA00022723"/>
    </source>
</evidence>
<dbReference type="PANTHER" id="PTHR32472">
    <property type="entry name" value="DNA REPAIR PROTEIN RADA"/>
    <property type="match status" value="1"/>
</dbReference>
<dbReference type="Gene3D" id="3.30.230.10">
    <property type="match status" value="1"/>
</dbReference>
<dbReference type="GO" id="GO:0005829">
    <property type="term" value="C:cytosol"/>
    <property type="evidence" value="ECO:0007669"/>
    <property type="project" value="TreeGrafter"/>
</dbReference>
<keyword evidence="1 11" id="KW-0479">Metal-binding</keyword>
<comment type="function">
    <text evidence="11">Plays a role in repairing double-strand DNA breaks, probably involving stabilizing or processing branched DNA or blocked replication forks.</text>
</comment>
<reference evidence="16 17" key="1">
    <citation type="journal article" date="2016" name="Nat. Commun.">
        <title>Thousands of microbial genomes shed light on interconnected biogeochemical processes in an aquifer system.</title>
        <authorList>
            <person name="Anantharaman K."/>
            <person name="Brown C.T."/>
            <person name="Hug L.A."/>
            <person name="Sharon I."/>
            <person name="Castelle C.J."/>
            <person name="Probst A.J."/>
            <person name="Thomas B.C."/>
            <person name="Singh A."/>
            <person name="Wilkins M.J."/>
            <person name="Karaoz U."/>
            <person name="Brodie E.L."/>
            <person name="Williams K.H."/>
            <person name="Hubbard S.S."/>
            <person name="Banfield J.F."/>
        </authorList>
    </citation>
    <scope>NUCLEOTIDE SEQUENCE [LARGE SCALE GENOMIC DNA]</scope>
</reference>
<evidence type="ECO:0000256" key="3">
    <source>
        <dbReference type="ARBA" id="ARBA00022763"/>
    </source>
</evidence>
<dbReference type="NCBIfam" id="TIGR00416">
    <property type="entry name" value="sms"/>
    <property type="match status" value="1"/>
</dbReference>
<feature type="compositionally biased region" description="Low complexity" evidence="14">
    <location>
        <begin position="49"/>
        <end position="59"/>
    </location>
</feature>
<feature type="binding site" evidence="11">
    <location>
        <begin position="94"/>
        <end position="101"/>
    </location>
    <ligand>
        <name>ATP</name>
        <dbReference type="ChEBI" id="CHEBI:30616"/>
    </ligand>
</feature>
<evidence type="ECO:0000256" key="8">
    <source>
        <dbReference type="ARBA" id="ARBA00023016"/>
    </source>
</evidence>
<evidence type="ECO:0000256" key="6">
    <source>
        <dbReference type="ARBA" id="ARBA00022833"/>
    </source>
</evidence>
<comment type="domain">
    <text evidence="11">The middle region has homology to RecA with ATPase motifs including the RadA KNRFG motif, while the C-terminus is homologous to Lon protease.</text>
</comment>
<dbReference type="HAMAP" id="MF_01498">
    <property type="entry name" value="RadA_bact"/>
    <property type="match status" value="1"/>
</dbReference>
<feature type="compositionally biased region" description="Basic and acidic residues" evidence="14">
    <location>
        <begin position="39"/>
        <end position="48"/>
    </location>
</feature>
<evidence type="ECO:0000256" key="4">
    <source>
        <dbReference type="ARBA" id="ARBA00022771"/>
    </source>
</evidence>
<evidence type="ECO:0000313" key="17">
    <source>
        <dbReference type="Proteomes" id="UP000179243"/>
    </source>
</evidence>
<evidence type="ECO:0000256" key="12">
    <source>
        <dbReference type="NCBIfam" id="TIGR00416"/>
    </source>
</evidence>
<evidence type="ECO:0000256" key="14">
    <source>
        <dbReference type="SAM" id="MobiDB-lite"/>
    </source>
</evidence>
<dbReference type="Pfam" id="PF18073">
    <property type="entry name" value="Zn_ribbon_LapB"/>
    <property type="match status" value="1"/>
</dbReference>
<dbReference type="InterPro" id="IPR027417">
    <property type="entry name" value="P-loop_NTPase"/>
</dbReference>
<feature type="region of interest" description="Lon-protease-like" evidence="11">
    <location>
        <begin position="350"/>
        <end position="452"/>
    </location>
</feature>
<evidence type="ECO:0000313" key="16">
    <source>
        <dbReference type="EMBL" id="OGK00083.1"/>
    </source>
</evidence>
<dbReference type="Pfam" id="PF13481">
    <property type="entry name" value="AAA_25"/>
    <property type="match status" value="1"/>
</dbReference>
<feature type="region of interest" description="Disordered" evidence="14">
    <location>
        <begin position="38"/>
        <end position="60"/>
    </location>
</feature>
<dbReference type="GO" id="GO:0008270">
    <property type="term" value="F:zinc ion binding"/>
    <property type="evidence" value="ECO:0007669"/>
    <property type="project" value="UniProtKB-KW"/>
</dbReference>